<gene>
    <name evidence="1" type="ORF">HPB47_004331</name>
</gene>
<sequence>MTGKIGKKKVAVGIVYLWTVNKSEEANKAQLTCLQKDVEELNLPTIILGDFNAHIEELDERTDKIGRELLCWMEKMGLVMVNGTDKCKGKITWAVRERSSCIDYCLMSPALYESLTEMTIDETGAASLGSDHRRLTLEFGANKIRQSPMPRTPKGLTSREMERVVEELEKEAKDDPIRQYTDIVNWMCKWITKVKGIRSGHRKRRRRRERWWDTEVGEARNRRRAACRKHGEAVKKRAQKEYILKAWEEYQEKKIQFSTVVPRKMKKVDRQLLEELRSSGRDAPRKVWQHVRGEERWAEPNPTTIRDATSGVVLTGQECISHIALAMAESFEEPDAVRQSDPLRDSTRGTEQRRAISQGELNRAMQRMDGHTATGLDDIPAGVLKKMGGKSRERLLEGLSCVMETDDIPEDWRRSQVRMLYKGKGDKLILKNHRPIKVTSVLYRIFMHVLKERLQSWAEHEGILWELQNGFHKRRRLEDNLFVITQAMEIANHEQRPQYLGFLDISKAYNSVNHSLLWRVLEELGMPVE</sequence>
<dbReference type="Proteomes" id="UP000805193">
    <property type="component" value="Unassembled WGS sequence"/>
</dbReference>
<keyword evidence="2" id="KW-1185">Reference proteome</keyword>
<evidence type="ECO:0000313" key="1">
    <source>
        <dbReference type="EMBL" id="KAG0419142.1"/>
    </source>
</evidence>
<evidence type="ECO:0000313" key="2">
    <source>
        <dbReference type="Proteomes" id="UP000805193"/>
    </source>
</evidence>
<name>A0AC60PGU4_IXOPE</name>
<organism evidence="1 2">
    <name type="scientific">Ixodes persulcatus</name>
    <name type="common">Taiga tick</name>
    <dbReference type="NCBI Taxonomy" id="34615"/>
    <lineage>
        <taxon>Eukaryota</taxon>
        <taxon>Metazoa</taxon>
        <taxon>Ecdysozoa</taxon>
        <taxon>Arthropoda</taxon>
        <taxon>Chelicerata</taxon>
        <taxon>Arachnida</taxon>
        <taxon>Acari</taxon>
        <taxon>Parasitiformes</taxon>
        <taxon>Ixodida</taxon>
        <taxon>Ixodoidea</taxon>
        <taxon>Ixodidae</taxon>
        <taxon>Ixodinae</taxon>
        <taxon>Ixodes</taxon>
    </lineage>
</organism>
<protein>
    <submittedName>
        <fullName evidence="1">Uncharacterized protein</fullName>
    </submittedName>
</protein>
<accession>A0AC60PGU4</accession>
<comment type="caution">
    <text evidence="1">The sequence shown here is derived from an EMBL/GenBank/DDBJ whole genome shotgun (WGS) entry which is preliminary data.</text>
</comment>
<dbReference type="EMBL" id="JABSTQ010010657">
    <property type="protein sequence ID" value="KAG0419142.1"/>
    <property type="molecule type" value="Genomic_DNA"/>
</dbReference>
<proteinExistence type="predicted"/>
<reference evidence="1 2" key="1">
    <citation type="journal article" date="2020" name="Cell">
        <title>Large-Scale Comparative Analyses of Tick Genomes Elucidate Their Genetic Diversity and Vector Capacities.</title>
        <authorList>
            <consortium name="Tick Genome and Microbiome Consortium (TIGMIC)"/>
            <person name="Jia N."/>
            <person name="Wang J."/>
            <person name="Shi W."/>
            <person name="Du L."/>
            <person name="Sun Y."/>
            <person name="Zhan W."/>
            <person name="Jiang J.F."/>
            <person name="Wang Q."/>
            <person name="Zhang B."/>
            <person name="Ji P."/>
            <person name="Bell-Sakyi L."/>
            <person name="Cui X.M."/>
            <person name="Yuan T.T."/>
            <person name="Jiang B.G."/>
            <person name="Yang W.F."/>
            <person name="Lam T.T."/>
            <person name="Chang Q.C."/>
            <person name="Ding S.J."/>
            <person name="Wang X.J."/>
            <person name="Zhu J.G."/>
            <person name="Ruan X.D."/>
            <person name="Zhao L."/>
            <person name="Wei J.T."/>
            <person name="Ye R.Z."/>
            <person name="Que T.C."/>
            <person name="Du C.H."/>
            <person name="Zhou Y.H."/>
            <person name="Cheng J.X."/>
            <person name="Dai P.F."/>
            <person name="Guo W.B."/>
            <person name="Han X.H."/>
            <person name="Huang E.J."/>
            <person name="Li L.F."/>
            <person name="Wei W."/>
            <person name="Gao Y.C."/>
            <person name="Liu J.Z."/>
            <person name="Shao H.Z."/>
            <person name="Wang X."/>
            <person name="Wang C.C."/>
            <person name="Yang T.C."/>
            <person name="Huo Q.B."/>
            <person name="Li W."/>
            <person name="Chen H.Y."/>
            <person name="Chen S.E."/>
            <person name="Zhou L.G."/>
            <person name="Ni X.B."/>
            <person name="Tian J.H."/>
            <person name="Sheng Y."/>
            <person name="Liu T."/>
            <person name="Pan Y.S."/>
            <person name="Xia L.Y."/>
            <person name="Li J."/>
            <person name="Zhao F."/>
            <person name="Cao W.C."/>
        </authorList>
    </citation>
    <scope>NUCLEOTIDE SEQUENCE [LARGE SCALE GENOMIC DNA]</scope>
    <source>
        <strain evidence="1">Iper-2018</strain>
    </source>
</reference>